<dbReference type="Pfam" id="PF01381">
    <property type="entry name" value="HTH_3"/>
    <property type="match status" value="1"/>
</dbReference>
<evidence type="ECO:0000313" key="2">
    <source>
        <dbReference type="EMBL" id="PCH13873.1"/>
    </source>
</evidence>
<evidence type="ECO:0000313" key="3">
    <source>
        <dbReference type="EMBL" id="PCH14139.1"/>
    </source>
</evidence>
<sequence length="100" mass="11343">MRNRLKYLRDLNGLSIKQFADKAGLKETTIANYISGSSVPSLANTEQIAKAFNVSPTWLAGWPEPKEKIVYVPAERIPPDWKNNECGKLIRWTKRGKLVD</sequence>
<protein>
    <submittedName>
        <fullName evidence="2">Helix-turn-helix protein</fullName>
    </submittedName>
</protein>
<dbReference type="RefSeq" id="WP_096633227.1">
    <property type="nucleotide sequence ID" value="NZ_NSGR01000003.1"/>
</dbReference>
<dbReference type="EMBL" id="NSGR01000003">
    <property type="protein sequence ID" value="PCH14139.1"/>
    <property type="molecule type" value="Genomic_DNA"/>
</dbReference>
<dbReference type="Proteomes" id="UP000217465">
    <property type="component" value="Unassembled WGS sequence"/>
</dbReference>
<dbReference type="SUPFAM" id="SSF47413">
    <property type="entry name" value="lambda repressor-like DNA-binding domains"/>
    <property type="match status" value="1"/>
</dbReference>
<dbReference type="AlphaFoldDB" id="A0A854WFP9"/>
<dbReference type="SMART" id="SM00530">
    <property type="entry name" value="HTH_XRE"/>
    <property type="match status" value="1"/>
</dbReference>
<reference evidence="2 4" key="1">
    <citation type="submission" date="2016-06" db="EMBL/GenBank/DDBJ databases">
        <authorList>
            <person name="Haines A.N."/>
            <person name="Council K.R."/>
        </authorList>
    </citation>
    <scope>NUCLEOTIDE SEQUENCE [LARGE SCALE GENOMIC DNA]</scope>
    <source>
        <strain evidence="2 4">SP158-29</strain>
    </source>
</reference>
<dbReference type="GO" id="GO:0003677">
    <property type="term" value="F:DNA binding"/>
    <property type="evidence" value="ECO:0007669"/>
    <property type="project" value="InterPro"/>
</dbReference>
<comment type="caution">
    <text evidence="2">The sequence shown here is derived from an EMBL/GenBank/DDBJ whole genome shotgun (WGS) entry which is preliminary data.</text>
</comment>
<dbReference type="InterPro" id="IPR001387">
    <property type="entry name" value="Cro/C1-type_HTH"/>
</dbReference>
<dbReference type="InterPro" id="IPR010982">
    <property type="entry name" value="Lambda_DNA-bd_dom_sf"/>
</dbReference>
<evidence type="ECO:0000313" key="4">
    <source>
        <dbReference type="Proteomes" id="UP000217465"/>
    </source>
</evidence>
<dbReference type="PROSITE" id="PS50943">
    <property type="entry name" value="HTH_CROC1"/>
    <property type="match status" value="1"/>
</dbReference>
<gene>
    <name evidence="3" type="ORF">A9Y57_00141</name>
    <name evidence="2" type="ORF">A9Y57_00507</name>
</gene>
<dbReference type="EMBL" id="NSGR01000004">
    <property type="protein sequence ID" value="PCH13873.1"/>
    <property type="molecule type" value="Genomic_DNA"/>
</dbReference>
<evidence type="ECO:0000259" key="1">
    <source>
        <dbReference type="PROSITE" id="PS50943"/>
    </source>
</evidence>
<name>A0A854WFP9_9STRE</name>
<proteinExistence type="predicted"/>
<dbReference type="Gene3D" id="1.10.260.40">
    <property type="entry name" value="lambda repressor-like DNA-binding domains"/>
    <property type="match status" value="1"/>
</dbReference>
<dbReference type="CDD" id="cd00093">
    <property type="entry name" value="HTH_XRE"/>
    <property type="match status" value="1"/>
</dbReference>
<organism evidence="2 4">
    <name type="scientific">Streptococcus parauberis</name>
    <dbReference type="NCBI Taxonomy" id="1348"/>
    <lineage>
        <taxon>Bacteria</taxon>
        <taxon>Bacillati</taxon>
        <taxon>Bacillota</taxon>
        <taxon>Bacilli</taxon>
        <taxon>Lactobacillales</taxon>
        <taxon>Streptococcaceae</taxon>
        <taxon>Streptococcus</taxon>
    </lineage>
</organism>
<accession>A0A854WFP9</accession>
<feature type="domain" description="HTH cro/C1-type" evidence="1">
    <location>
        <begin position="5"/>
        <end position="59"/>
    </location>
</feature>